<comment type="caution">
    <text evidence="1">The sequence shown here is derived from an EMBL/GenBank/DDBJ whole genome shotgun (WGS) entry which is preliminary data.</text>
</comment>
<dbReference type="Proteomes" id="UP000236725">
    <property type="component" value="Unassembled WGS sequence"/>
</dbReference>
<gene>
    <name evidence="1" type="ORF">SAMN05444001_10584</name>
</gene>
<proteinExistence type="predicted"/>
<dbReference type="Gene3D" id="2.60.40.3080">
    <property type="match status" value="1"/>
</dbReference>
<dbReference type="RefSeq" id="WP_103982851.1">
    <property type="nucleotide sequence ID" value="NZ_FNVS01000005.1"/>
</dbReference>
<dbReference type="AlphaFoldDB" id="A0A8G2BVD5"/>
<name>A0A8G2BVD5_9BACT</name>
<accession>A0A8G2BVD5</accession>
<organism evidence="1 2">
    <name type="scientific">Parabacteroides chinchillae</name>
    <dbReference type="NCBI Taxonomy" id="871327"/>
    <lineage>
        <taxon>Bacteria</taxon>
        <taxon>Pseudomonadati</taxon>
        <taxon>Bacteroidota</taxon>
        <taxon>Bacteroidia</taxon>
        <taxon>Bacteroidales</taxon>
        <taxon>Tannerellaceae</taxon>
        <taxon>Parabacteroides</taxon>
    </lineage>
</organism>
<evidence type="ECO:0000313" key="1">
    <source>
        <dbReference type="EMBL" id="SEF71193.1"/>
    </source>
</evidence>
<dbReference type="EMBL" id="FNVS01000005">
    <property type="protein sequence ID" value="SEF71193.1"/>
    <property type="molecule type" value="Genomic_DNA"/>
</dbReference>
<dbReference type="Pfam" id="PF11589">
    <property type="entry name" value="DUF3244"/>
    <property type="match status" value="1"/>
</dbReference>
<protein>
    <recommendedName>
        <fullName evidence="3">DUF3244 domain-containing protein</fullName>
    </recommendedName>
</protein>
<reference evidence="1 2" key="1">
    <citation type="submission" date="2016-10" db="EMBL/GenBank/DDBJ databases">
        <authorList>
            <person name="Varghese N."/>
            <person name="Submissions S."/>
        </authorList>
    </citation>
    <scope>NUCLEOTIDE SEQUENCE [LARGE SCALE GENOMIC DNA]</scope>
    <source>
        <strain evidence="1 2">DSM 29073</strain>
    </source>
</reference>
<evidence type="ECO:0008006" key="3">
    <source>
        <dbReference type="Google" id="ProtNLM"/>
    </source>
</evidence>
<dbReference type="InterPro" id="IPR021638">
    <property type="entry name" value="DUF3244"/>
</dbReference>
<keyword evidence="2" id="KW-1185">Reference proteome</keyword>
<evidence type="ECO:0000313" key="2">
    <source>
        <dbReference type="Proteomes" id="UP000236725"/>
    </source>
</evidence>
<sequence length="119" mass="13746">MKAFRFLLVAISLLCVIPCFGKRVRLNGNWDRKQKSIGIDIPITATVDENMKELSLQFNRNIGLVYVTIYSLSEEVIYYEVLDAIEFSSYTIQLDKKLQGEYVISISDNMNNVYGLFEF</sequence>